<evidence type="ECO:0000313" key="2">
    <source>
        <dbReference type="EMBL" id="GFH11552.1"/>
    </source>
</evidence>
<evidence type="ECO:0000256" key="1">
    <source>
        <dbReference type="SAM" id="MobiDB-lite"/>
    </source>
</evidence>
<organism evidence="2 3">
    <name type="scientific">Haematococcus lacustris</name>
    <name type="common">Green alga</name>
    <name type="synonym">Haematococcus pluvialis</name>
    <dbReference type="NCBI Taxonomy" id="44745"/>
    <lineage>
        <taxon>Eukaryota</taxon>
        <taxon>Viridiplantae</taxon>
        <taxon>Chlorophyta</taxon>
        <taxon>core chlorophytes</taxon>
        <taxon>Chlorophyceae</taxon>
        <taxon>CS clade</taxon>
        <taxon>Chlamydomonadales</taxon>
        <taxon>Haematococcaceae</taxon>
        <taxon>Haematococcus</taxon>
    </lineage>
</organism>
<reference evidence="2 3" key="1">
    <citation type="submission" date="2020-02" db="EMBL/GenBank/DDBJ databases">
        <title>Draft genome sequence of Haematococcus lacustris strain NIES-144.</title>
        <authorList>
            <person name="Morimoto D."/>
            <person name="Nakagawa S."/>
            <person name="Yoshida T."/>
            <person name="Sawayama S."/>
        </authorList>
    </citation>
    <scope>NUCLEOTIDE SEQUENCE [LARGE SCALE GENOMIC DNA]</scope>
    <source>
        <strain evidence="2 3">NIES-144</strain>
    </source>
</reference>
<keyword evidence="3" id="KW-1185">Reference proteome</keyword>
<name>A0A699Z7Q0_HAELA</name>
<proteinExistence type="predicted"/>
<evidence type="ECO:0000313" key="3">
    <source>
        <dbReference type="Proteomes" id="UP000485058"/>
    </source>
</evidence>
<feature type="region of interest" description="Disordered" evidence="1">
    <location>
        <begin position="70"/>
        <end position="95"/>
    </location>
</feature>
<gene>
    <name evidence="2" type="ORF">HaLaN_07066</name>
</gene>
<dbReference type="Proteomes" id="UP000485058">
    <property type="component" value="Unassembled WGS sequence"/>
</dbReference>
<feature type="compositionally biased region" description="Polar residues" evidence="1">
    <location>
        <begin position="70"/>
        <end position="85"/>
    </location>
</feature>
<dbReference type="EMBL" id="BLLF01000413">
    <property type="protein sequence ID" value="GFH11552.1"/>
    <property type="molecule type" value="Genomic_DNA"/>
</dbReference>
<accession>A0A699Z7Q0</accession>
<comment type="caution">
    <text evidence="2">The sequence shown here is derived from an EMBL/GenBank/DDBJ whole genome shotgun (WGS) entry which is preliminary data.</text>
</comment>
<sequence length="95" mass="9845">MAVCYRGVQAGGRGGEDVLNVSVCQAPAAKQLGPLLATPDPLPHTQCLQHSEQGGGHVGIGPWRASSVASLMTANPTSTARSIQPTGHHWAPRQN</sequence>
<dbReference type="AlphaFoldDB" id="A0A699Z7Q0"/>
<protein>
    <submittedName>
        <fullName evidence="2">Uncharacterized protein</fullName>
    </submittedName>
</protein>